<dbReference type="AlphaFoldDB" id="A0A1X2I0B0"/>
<dbReference type="EMBL" id="MCGE01000043">
    <property type="protein sequence ID" value="ORZ05618.1"/>
    <property type="molecule type" value="Genomic_DNA"/>
</dbReference>
<sequence length="293" mass="34220">MESFFAYSHSTASNNHQFPNQLRDIHGRVFSIGPLIHQYRLFVITLSSVQQFYFIFTNLHSLLTRFDTYAKDARFLILCPGSENQILPLLEKNSLIEDMVYWIVSANLAKQLQLYRAHDYYCGTFLLEVHANGYWQIIRQIELGEDGGMDWLTWSLISTRQESEQRAKSSVKSSQAVLDKLIRKKNVTTDRCHYRSSREQHTSLWGWSVCPLEIQHAILDQMAIPDIMRCAQTSDCGNLAMYDVIMTWLAQRLEAHCRELVHFAHLPIKSLQYHERQLSWLVFQIQPYLTASL</sequence>
<dbReference type="OrthoDB" id="2288045at2759"/>
<evidence type="ECO:0000313" key="1">
    <source>
        <dbReference type="EMBL" id="ORZ05618.1"/>
    </source>
</evidence>
<keyword evidence="2" id="KW-1185">Reference proteome</keyword>
<organism evidence="1 2">
    <name type="scientific">Absidia repens</name>
    <dbReference type="NCBI Taxonomy" id="90262"/>
    <lineage>
        <taxon>Eukaryota</taxon>
        <taxon>Fungi</taxon>
        <taxon>Fungi incertae sedis</taxon>
        <taxon>Mucoromycota</taxon>
        <taxon>Mucoromycotina</taxon>
        <taxon>Mucoromycetes</taxon>
        <taxon>Mucorales</taxon>
        <taxon>Cunninghamellaceae</taxon>
        <taxon>Absidia</taxon>
    </lineage>
</organism>
<gene>
    <name evidence="1" type="ORF">BCR42DRAFT_427987</name>
</gene>
<proteinExistence type="predicted"/>
<evidence type="ECO:0000313" key="2">
    <source>
        <dbReference type="Proteomes" id="UP000193560"/>
    </source>
</evidence>
<name>A0A1X2I0B0_9FUNG</name>
<accession>A0A1X2I0B0</accession>
<protein>
    <submittedName>
        <fullName evidence="1">Uncharacterized protein</fullName>
    </submittedName>
</protein>
<comment type="caution">
    <text evidence="1">The sequence shown here is derived from an EMBL/GenBank/DDBJ whole genome shotgun (WGS) entry which is preliminary data.</text>
</comment>
<reference evidence="1 2" key="1">
    <citation type="submission" date="2016-07" db="EMBL/GenBank/DDBJ databases">
        <title>Pervasive Adenine N6-methylation of Active Genes in Fungi.</title>
        <authorList>
            <consortium name="DOE Joint Genome Institute"/>
            <person name="Mondo S.J."/>
            <person name="Dannebaum R.O."/>
            <person name="Kuo R.C."/>
            <person name="Labutti K."/>
            <person name="Haridas S."/>
            <person name="Kuo A."/>
            <person name="Salamov A."/>
            <person name="Ahrendt S.R."/>
            <person name="Lipzen A."/>
            <person name="Sullivan W."/>
            <person name="Andreopoulos W.B."/>
            <person name="Clum A."/>
            <person name="Lindquist E."/>
            <person name="Daum C."/>
            <person name="Ramamoorthy G.K."/>
            <person name="Gryganskyi A."/>
            <person name="Culley D."/>
            <person name="Magnuson J.K."/>
            <person name="James T.Y."/>
            <person name="O'Malley M.A."/>
            <person name="Stajich J.E."/>
            <person name="Spatafora J.W."/>
            <person name="Visel A."/>
            <person name="Grigoriev I.V."/>
        </authorList>
    </citation>
    <scope>NUCLEOTIDE SEQUENCE [LARGE SCALE GENOMIC DNA]</scope>
    <source>
        <strain evidence="1 2">NRRL 1336</strain>
    </source>
</reference>
<dbReference type="Proteomes" id="UP000193560">
    <property type="component" value="Unassembled WGS sequence"/>
</dbReference>